<sequence length="121" mass="13384">MPRVSDAGRDPRGTEAALITVLVVQGPPVFPTRQPYRPKGNEEEVCKAEKTRTSATTVRCDDTQEEAQGRKQEETERPRRFQGKSVTTIEGSTRAPAGPGGRVYTPQGCSLTPGKRWMRQQ</sequence>
<feature type="compositionally biased region" description="Basic and acidic residues" evidence="1">
    <location>
        <begin position="59"/>
        <end position="79"/>
    </location>
</feature>
<gene>
    <name evidence="2" type="ORF">NDU88_002853</name>
</gene>
<accession>A0AAV7KUW7</accession>
<keyword evidence="3" id="KW-1185">Reference proteome</keyword>
<dbReference type="Proteomes" id="UP001066276">
    <property type="component" value="Chromosome 12"/>
</dbReference>
<feature type="compositionally biased region" description="Basic and acidic residues" evidence="1">
    <location>
        <begin position="39"/>
        <end position="52"/>
    </location>
</feature>
<feature type="region of interest" description="Disordered" evidence="1">
    <location>
        <begin position="30"/>
        <end position="121"/>
    </location>
</feature>
<evidence type="ECO:0000256" key="1">
    <source>
        <dbReference type="SAM" id="MobiDB-lite"/>
    </source>
</evidence>
<dbReference type="AlphaFoldDB" id="A0AAV7KUW7"/>
<evidence type="ECO:0000313" key="2">
    <source>
        <dbReference type="EMBL" id="KAJ1082688.1"/>
    </source>
</evidence>
<protein>
    <submittedName>
        <fullName evidence="2">Uncharacterized protein</fullName>
    </submittedName>
</protein>
<reference evidence="2" key="1">
    <citation type="journal article" date="2022" name="bioRxiv">
        <title>Sequencing and chromosome-scale assembly of the giantPleurodeles waltlgenome.</title>
        <authorList>
            <person name="Brown T."/>
            <person name="Elewa A."/>
            <person name="Iarovenko S."/>
            <person name="Subramanian E."/>
            <person name="Araus A.J."/>
            <person name="Petzold A."/>
            <person name="Susuki M."/>
            <person name="Suzuki K.-i.T."/>
            <person name="Hayashi T."/>
            <person name="Toyoda A."/>
            <person name="Oliveira C."/>
            <person name="Osipova E."/>
            <person name="Leigh N.D."/>
            <person name="Simon A."/>
            <person name="Yun M.H."/>
        </authorList>
    </citation>
    <scope>NUCLEOTIDE SEQUENCE</scope>
    <source>
        <strain evidence="2">20211129_DDA</strain>
        <tissue evidence="2">Liver</tissue>
    </source>
</reference>
<organism evidence="2 3">
    <name type="scientific">Pleurodeles waltl</name>
    <name type="common">Iberian ribbed newt</name>
    <dbReference type="NCBI Taxonomy" id="8319"/>
    <lineage>
        <taxon>Eukaryota</taxon>
        <taxon>Metazoa</taxon>
        <taxon>Chordata</taxon>
        <taxon>Craniata</taxon>
        <taxon>Vertebrata</taxon>
        <taxon>Euteleostomi</taxon>
        <taxon>Amphibia</taxon>
        <taxon>Batrachia</taxon>
        <taxon>Caudata</taxon>
        <taxon>Salamandroidea</taxon>
        <taxon>Salamandridae</taxon>
        <taxon>Pleurodelinae</taxon>
        <taxon>Pleurodeles</taxon>
    </lineage>
</organism>
<name>A0AAV7KUW7_PLEWA</name>
<comment type="caution">
    <text evidence="2">The sequence shown here is derived from an EMBL/GenBank/DDBJ whole genome shotgun (WGS) entry which is preliminary data.</text>
</comment>
<proteinExistence type="predicted"/>
<dbReference type="EMBL" id="JANPWB010000016">
    <property type="protein sequence ID" value="KAJ1082688.1"/>
    <property type="molecule type" value="Genomic_DNA"/>
</dbReference>
<evidence type="ECO:0000313" key="3">
    <source>
        <dbReference type="Proteomes" id="UP001066276"/>
    </source>
</evidence>